<dbReference type="AlphaFoldDB" id="A0A9D7E359"/>
<protein>
    <submittedName>
        <fullName evidence="2">TPM domain-containing protein</fullName>
    </submittedName>
</protein>
<dbReference type="Proteomes" id="UP000807785">
    <property type="component" value="Unassembled WGS sequence"/>
</dbReference>
<gene>
    <name evidence="2" type="ORF">IPH26_08495</name>
</gene>
<dbReference type="PANTHER" id="PTHR30373">
    <property type="entry name" value="UPF0603 PROTEIN YGCG"/>
    <property type="match status" value="1"/>
</dbReference>
<accession>A0A9D7E359</accession>
<comment type="caution">
    <text evidence="2">The sequence shown here is derived from an EMBL/GenBank/DDBJ whole genome shotgun (WGS) entry which is preliminary data.</text>
</comment>
<evidence type="ECO:0000313" key="2">
    <source>
        <dbReference type="EMBL" id="MBK6972981.1"/>
    </source>
</evidence>
<dbReference type="EMBL" id="JADJEV010000003">
    <property type="protein sequence ID" value="MBK6972981.1"/>
    <property type="molecule type" value="Genomic_DNA"/>
</dbReference>
<dbReference type="Gene3D" id="3.10.310.50">
    <property type="match status" value="1"/>
</dbReference>
<evidence type="ECO:0000259" key="1">
    <source>
        <dbReference type="Pfam" id="PF04536"/>
    </source>
</evidence>
<sequence length="169" mass="19060">MARVSRFGRLIRHLLAPPWSVRRAFPASTLVAIEAAIGESEISHRGEMRFAVEAGLDLLPVWHGETARERAVELFSDLRVWDTEENSGVLIYVQLVDRKVEILADRGINARVAQGEWDAVCREMELAFRNQRYEEGALAAIRRVGALLTAHFPARPDNPNELPNRPVLL</sequence>
<proteinExistence type="predicted"/>
<organism evidence="2 3">
    <name type="scientific">Candidatus Methylophosphatis roskildensis</name>
    <dbReference type="NCBI Taxonomy" id="2899263"/>
    <lineage>
        <taxon>Bacteria</taxon>
        <taxon>Pseudomonadati</taxon>
        <taxon>Pseudomonadota</taxon>
        <taxon>Betaproteobacteria</taxon>
        <taxon>Nitrosomonadales</taxon>
        <taxon>Sterolibacteriaceae</taxon>
        <taxon>Candidatus Methylophosphatis</taxon>
    </lineage>
</organism>
<evidence type="ECO:0000313" key="3">
    <source>
        <dbReference type="Proteomes" id="UP000807785"/>
    </source>
</evidence>
<reference evidence="2" key="1">
    <citation type="submission" date="2020-10" db="EMBL/GenBank/DDBJ databases">
        <title>Connecting structure to function with the recovery of over 1000 high-quality activated sludge metagenome-assembled genomes encoding full-length rRNA genes using long-read sequencing.</title>
        <authorList>
            <person name="Singleton C.M."/>
            <person name="Petriglieri F."/>
            <person name="Kristensen J.M."/>
            <person name="Kirkegaard R.H."/>
            <person name="Michaelsen T.Y."/>
            <person name="Andersen M.H."/>
            <person name="Karst S.M."/>
            <person name="Dueholm M.S."/>
            <person name="Nielsen P.H."/>
            <person name="Albertsen M."/>
        </authorList>
    </citation>
    <scope>NUCLEOTIDE SEQUENCE</scope>
    <source>
        <strain evidence="2">Bjer_18-Q3-R1-45_BAT3C.347</strain>
    </source>
</reference>
<name>A0A9D7E359_9PROT</name>
<dbReference type="Pfam" id="PF04536">
    <property type="entry name" value="TPM_phosphatase"/>
    <property type="match status" value="1"/>
</dbReference>
<dbReference type="PANTHER" id="PTHR30373:SF8">
    <property type="entry name" value="BLL7265 PROTEIN"/>
    <property type="match status" value="1"/>
</dbReference>
<feature type="domain" description="TPM" evidence="1">
    <location>
        <begin position="27"/>
        <end position="146"/>
    </location>
</feature>
<dbReference type="InterPro" id="IPR007621">
    <property type="entry name" value="TPM_dom"/>
</dbReference>